<name>A0A9D4NDZ3_DREPO</name>
<reference evidence="2" key="1">
    <citation type="journal article" date="2019" name="bioRxiv">
        <title>The Genome of the Zebra Mussel, Dreissena polymorpha: A Resource for Invasive Species Research.</title>
        <authorList>
            <person name="McCartney M.A."/>
            <person name="Auch B."/>
            <person name="Kono T."/>
            <person name="Mallez S."/>
            <person name="Zhang Y."/>
            <person name="Obille A."/>
            <person name="Becker A."/>
            <person name="Abrahante J.E."/>
            <person name="Garbe J."/>
            <person name="Badalamenti J.P."/>
            <person name="Herman A."/>
            <person name="Mangelson H."/>
            <person name="Liachko I."/>
            <person name="Sullivan S."/>
            <person name="Sone E.D."/>
            <person name="Koren S."/>
            <person name="Silverstein K.A.T."/>
            <person name="Beckman K.B."/>
            <person name="Gohl D.M."/>
        </authorList>
    </citation>
    <scope>NUCLEOTIDE SEQUENCE</scope>
    <source>
        <strain evidence="2">Duluth1</strain>
        <tissue evidence="2">Whole animal</tissue>
    </source>
</reference>
<evidence type="ECO:0000256" key="1">
    <source>
        <dbReference type="SAM" id="MobiDB-lite"/>
    </source>
</evidence>
<feature type="region of interest" description="Disordered" evidence="1">
    <location>
        <begin position="78"/>
        <end position="112"/>
    </location>
</feature>
<gene>
    <name evidence="2" type="ORF">DPMN_015611</name>
</gene>
<evidence type="ECO:0000313" key="3">
    <source>
        <dbReference type="Proteomes" id="UP000828390"/>
    </source>
</evidence>
<comment type="caution">
    <text evidence="2">The sequence shown here is derived from an EMBL/GenBank/DDBJ whole genome shotgun (WGS) entry which is preliminary data.</text>
</comment>
<proteinExistence type="predicted"/>
<organism evidence="2 3">
    <name type="scientific">Dreissena polymorpha</name>
    <name type="common">Zebra mussel</name>
    <name type="synonym">Mytilus polymorpha</name>
    <dbReference type="NCBI Taxonomy" id="45954"/>
    <lineage>
        <taxon>Eukaryota</taxon>
        <taxon>Metazoa</taxon>
        <taxon>Spiralia</taxon>
        <taxon>Lophotrochozoa</taxon>
        <taxon>Mollusca</taxon>
        <taxon>Bivalvia</taxon>
        <taxon>Autobranchia</taxon>
        <taxon>Heteroconchia</taxon>
        <taxon>Euheterodonta</taxon>
        <taxon>Imparidentia</taxon>
        <taxon>Neoheterodontei</taxon>
        <taxon>Myida</taxon>
        <taxon>Dreissenoidea</taxon>
        <taxon>Dreissenidae</taxon>
        <taxon>Dreissena</taxon>
    </lineage>
</organism>
<reference evidence="2" key="2">
    <citation type="submission" date="2020-11" db="EMBL/GenBank/DDBJ databases">
        <authorList>
            <person name="McCartney M.A."/>
            <person name="Auch B."/>
            <person name="Kono T."/>
            <person name="Mallez S."/>
            <person name="Becker A."/>
            <person name="Gohl D.M."/>
            <person name="Silverstein K.A.T."/>
            <person name="Koren S."/>
            <person name="Bechman K.B."/>
            <person name="Herman A."/>
            <person name="Abrahante J.E."/>
            <person name="Garbe J."/>
        </authorList>
    </citation>
    <scope>NUCLEOTIDE SEQUENCE</scope>
    <source>
        <strain evidence="2">Duluth1</strain>
        <tissue evidence="2">Whole animal</tissue>
    </source>
</reference>
<accession>A0A9D4NDZ3</accession>
<feature type="compositionally biased region" description="Polar residues" evidence="1">
    <location>
        <begin position="99"/>
        <end position="112"/>
    </location>
</feature>
<dbReference type="EMBL" id="JAIWYP010000001">
    <property type="protein sequence ID" value="KAH3891507.1"/>
    <property type="molecule type" value="Genomic_DNA"/>
</dbReference>
<sequence length="150" mass="16496">MATLVILLDCPLYSVLTVFKMIYNFRITARLLSSDDETPVKNGTLQKRPSAVWHNISHCGQSRLQGVFTKITGTPVKSTLENSPEQSVSTPSHVKPVANQPQDTTASGSGSRSEVGMYANVLMIYACEGFINMEFHISLITSFLVGYFFA</sequence>
<dbReference type="Proteomes" id="UP000828390">
    <property type="component" value="Unassembled WGS sequence"/>
</dbReference>
<feature type="compositionally biased region" description="Polar residues" evidence="1">
    <location>
        <begin position="78"/>
        <end position="92"/>
    </location>
</feature>
<protein>
    <submittedName>
        <fullName evidence="2">Uncharacterized protein</fullName>
    </submittedName>
</protein>
<keyword evidence="3" id="KW-1185">Reference proteome</keyword>
<evidence type="ECO:0000313" key="2">
    <source>
        <dbReference type="EMBL" id="KAH3891507.1"/>
    </source>
</evidence>
<dbReference type="AlphaFoldDB" id="A0A9D4NDZ3"/>